<dbReference type="GO" id="GO:0046982">
    <property type="term" value="F:protein heterodimerization activity"/>
    <property type="evidence" value="ECO:0007669"/>
    <property type="project" value="InterPro"/>
</dbReference>
<evidence type="ECO:0000313" key="2">
    <source>
        <dbReference type="EMBL" id="KAG7532037.1"/>
    </source>
</evidence>
<evidence type="ECO:0000313" key="3">
    <source>
        <dbReference type="Proteomes" id="UP000812966"/>
    </source>
</evidence>
<gene>
    <name evidence="2" type="ORF">FFLO_03912</name>
</gene>
<dbReference type="Gene3D" id="1.10.20.10">
    <property type="entry name" value="Histone, subunit A"/>
    <property type="match status" value="1"/>
</dbReference>
<reference evidence="2" key="1">
    <citation type="submission" date="2020-04" db="EMBL/GenBank/DDBJ databases">
        <title>Analysis of mating type loci in Filobasidium floriforme.</title>
        <authorList>
            <person name="Nowrousian M."/>
        </authorList>
    </citation>
    <scope>NUCLEOTIDE SEQUENCE</scope>
    <source>
        <strain evidence="2">CBS 6242</strain>
    </source>
</reference>
<organism evidence="2 3">
    <name type="scientific">Filobasidium floriforme</name>
    <dbReference type="NCBI Taxonomy" id="5210"/>
    <lineage>
        <taxon>Eukaryota</taxon>
        <taxon>Fungi</taxon>
        <taxon>Dikarya</taxon>
        <taxon>Basidiomycota</taxon>
        <taxon>Agaricomycotina</taxon>
        <taxon>Tremellomycetes</taxon>
        <taxon>Filobasidiales</taxon>
        <taxon>Filobasidiaceae</taxon>
        <taxon>Filobasidium</taxon>
    </lineage>
</organism>
<comment type="caution">
    <text evidence="2">The sequence shown here is derived from an EMBL/GenBank/DDBJ whole genome shotgun (WGS) entry which is preliminary data.</text>
</comment>
<dbReference type="InterPro" id="IPR009072">
    <property type="entry name" value="Histone-fold"/>
</dbReference>
<feature type="compositionally biased region" description="Low complexity" evidence="1">
    <location>
        <begin position="517"/>
        <end position="532"/>
    </location>
</feature>
<keyword evidence="3" id="KW-1185">Reference proteome</keyword>
<feature type="region of interest" description="Disordered" evidence="1">
    <location>
        <begin position="248"/>
        <end position="394"/>
    </location>
</feature>
<dbReference type="Proteomes" id="UP000812966">
    <property type="component" value="Unassembled WGS sequence"/>
</dbReference>
<dbReference type="EMBL" id="JABELV010000076">
    <property type="protein sequence ID" value="KAG7532037.1"/>
    <property type="molecule type" value="Genomic_DNA"/>
</dbReference>
<feature type="compositionally biased region" description="Basic and acidic residues" evidence="1">
    <location>
        <begin position="385"/>
        <end position="394"/>
    </location>
</feature>
<evidence type="ECO:0008006" key="4">
    <source>
        <dbReference type="Google" id="ProtNLM"/>
    </source>
</evidence>
<proteinExistence type="predicted"/>
<protein>
    <recommendedName>
        <fullName evidence="4">Bromodomain associated domain-containing protein</fullName>
    </recommendedName>
</protein>
<name>A0A8K0JJW5_9TREE</name>
<feature type="region of interest" description="Disordered" evidence="1">
    <location>
        <begin position="517"/>
        <end position="550"/>
    </location>
</feature>
<sequence>MTPQTPETPGLPLATVASAPPLPNPSQMPPYIPRSTASFHLVHMISSILDQRGFTGCQADVLAEMERMLEDHIANLFTQAHILAEHASRLQPSPVDILESLSHSYLSRVDPHLFDPSNFEDDTKSNSDIKNPDGVAAAKSDANTNQPMEVDTPSHLNTEHLTQEEQAQALQASQWKTRDAIERRVHEVVLESYQAPVRDFKKMVARSRRGVRGGKEVGLGGGEASGSGKEGGSVYDRVLVPLPLSLREITPEPQDPYTISLSDDEDESDRLPSITASYPRLPPLNKHTFIPAGLQDPASATIPTSGSNTGDAESGAPSTPLPAKRRRRSTIHRLDALSDQLSTSTFPGASGLRVKDEPAGEDSAGTSSAGKLDSKKSGTGTGTGVERENEREIKIRKNERPGYMLDVPWVPGLPGRHRWRKTFERTTPDTHAQPHTHAHTHLTNKTLEYLTSSVQSTASSSALHLFPEAGPKRRITDRDVNNTDRDPQSALLTPRGTEVVTRHTVPLELAPVNYHTSRTSASSGSFESSAEGLGSGSGTSGGAMMGTGMMDSPLAQGAGFSLGDEVFDRVGRNEGRGGQAGFGRRRRWVVV</sequence>
<accession>A0A8K0JJW5</accession>
<evidence type="ECO:0000256" key="1">
    <source>
        <dbReference type="SAM" id="MobiDB-lite"/>
    </source>
</evidence>
<feature type="compositionally biased region" description="Basic and acidic residues" evidence="1">
    <location>
        <begin position="121"/>
        <end position="131"/>
    </location>
</feature>
<feature type="compositionally biased region" description="Gly residues" evidence="1">
    <location>
        <begin position="533"/>
        <end position="545"/>
    </location>
</feature>
<dbReference type="AlphaFoldDB" id="A0A8K0JJW5"/>
<feature type="region of interest" description="Disordered" evidence="1">
    <location>
        <begin position="117"/>
        <end position="147"/>
    </location>
</feature>
<feature type="compositionally biased region" description="Polar residues" evidence="1">
    <location>
        <begin position="301"/>
        <end position="311"/>
    </location>
</feature>
<dbReference type="CDD" id="cd00076">
    <property type="entry name" value="HFD_SF"/>
    <property type="match status" value="1"/>
</dbReference>
<feature type="region of interest" description="Disordered" evidence="1">
    <location>
        <begin position="1"/>
        <end position="27"/>
    </location>
</feature>